<name>A0A1I2E2S9_9ACTN</name>
<keyword evidence="4" id="KW-0274">FAD</keyword>
<evidence type="ECO:0000313" key="9">
    <source>
        <dbReference type="Proteomes" id="UP000199645"/>
    </source>
</evidence>
<dbReference type="InterPro" id="IPR020946">
    <property type="entry name" value="Flavin_mOase-like"/>
</dbReference>
<dbReference type="GO" id="GO:0050660">
    <property type="term" value="F:flavin adenine dinucleotide binding"/>
    <property type="evidence" value="ECO:0007669"/>
    <property type="project" value="InterPro"/>
</dbReference>
<gene>
    <name evidence="8" type="ORF">SAMN05421541_104150</name>
</gene>
<organism evidence="8 9">
    <name type="scientific">Actinoplanes philippinensis</name>
    <dbReference type="NCBI Taxonomy" id="35752"/>
    <lineage>
        <taxon>Bacteria</taxon>
        <taxon>Bacillati</taxon>
        <taxon>Actinomycetota</taxon>
        <taxon>Actinomycetes</taxon>
        <taxon>Micromonosporales</taxon>
        <taxon>Micromonosporaceae</taxon>
        <taxon>Actinoplanes</taxon>
    </lineage>
</organism>
<reference evidence="8 9" key="1">
    <citation type="submission" date="2016-10" db="EMBL/GenBank/DDBJ databases">
        <authorList>
            <person name="de Groot N.N."/>
        </authorList>
    </citation>
    <scope>NUCLEOTIDE SEQUENCE [LARGE SCALE GENOMIC DNA]</scope>
    <source>
        <strain evidence="8 9">DSM 43019</strain>
    </source>
</reference>
<accession>A0A1I2E2S9</accession>
<dbReference type="EMBL" id="FONV01000004">
    <property type="protein sequence ID" value="SFE87135.1"/>
    <property type="molecule type" value="Genomic_DNA"/>
</dbReference>
<evidence type="ECO:0000256" key="6">
    <source>
        <dbReference type="ARBA" id="ARBA00023002"/>
    </source>
</evidence>
<evidence type="ECO:0000256" key="3">
    <source>
        <dbReference type="ARBA" id="ARBA00022630"/>
    </source>
</evidence>
<dbReference type="SUPFAM" id="SSF51905">
    <property type="entry name" value="FAD/NAD(P)-binding domain"/>
    <property type="match status" value="1"/>
</dbReference>
<dbReference type="Gene3D" id="3.50.50.60">
    <property type="entry name" value="FAD/NAD(P)-binding domain"/>
    <property type="match status" value="1"/>
</dbReference>
<evidence type="ECO:0000313" key="8">
    <source>
        <dbReference type="EMBL" id="SFE87135.1"/>
    </source>
</evidence>
<keyword evidence="6" id="KW-0560">Oxidoreductase</keyword>
<keyword evidence="7" id="KW-0503">Monooxygenase</keyword>
<dbReference type="AlphaFoldDB" id="A0A1I2E2S9"/>
<evidence type="ECO:0000256" key="1">
    <source>
        <dbReference type="ARBA" id="ARBA00001974"/>
    </source>
</evidence>
<sequence>MSDTHVDVLIVGAGISGIDVAHRIRERCPELGVTIVEARDRLGGTWDLFRYPGVRSDSDIYTLSFPFRPWPGERSIVDGDELLAYVEDTARECGIDRLIEYGTRVLTADWDSAAARWHVTADRDGTTVTYVTRFLVGCTGYYDYENPHDAGFAGTGDFTGTIVHPQFWPAGLDHTGKRVVVIGSGATAVTVVPAMAGDAAHVTMLQRTPGYVLAQPRVDAVARTLGRILPVGAVHRITRAKNTAAQWALYQACRRFPNRMRALLRKGAIAAVGDAALVDEHFRPPYNPWEQRMCIAPDGDLYRAVRSGRASVATGHIDRFVPEGVRLVNGDVIEADIVVTATGLRIKLLGGVILSIDGEPVDVSKSCTYHGALLSGIPNFAVCIGYINLSWTVRADVTARLLARVLRKLLDTRSDAVVPVTPAGLGPTGPFMDMQSGYLARAADIMPRAGRRYPWAFRQNVFLDVWATNRTGLDEGLRWTRVRTEAHA</sequence>
<keyword evidence="3" id="KW-0285">Flavoprotein</keyword>
<evidence type="ECO:0000256" key="2">
    <source>
        <dbReference type="ARBA" id="ARBA00010139"/>
    </source>
</evidence>
<comment type="cofactor">
    <cofactor evidence="1">
        <name>FAD</name>
        <dbReference type="ChEBI" id="CHEBI:57692"/>
    </cofactor>
</comment>
<dbReference type="FunFam" id="3.50.50.60:FF:000228">
    <property type="entry name" value="FAD-containing monooxygenase EthA"/>
    <property type="match status" value="1"/>
</dbReference>
<dbReference type="Pfam" id="PF00743">
    <property type="entry name" value="FMO-like"/>
    <property type="match status" value="1"/>
</dbReference>
<dbReference type="STRING" id="35752.SAMN05421541_104150"/>
<dbReference type="GO" id="GO:0050661">
    <property type="term" value="F:NADP binding"/>
    <property type="evidence" value="ECO:0007669"/>
    <property type="project" value="InterPro"/>
</dbReference>
<keyword evidence="9" id="KW-1185">Reference proteome</keyword>
<evidence type="ECO:0000256" key="4">
    <source>
        <dbReference type="ARBA" id="ARBA00022827"/>
    </source>
</evidence>
<protein>
    <submittedName>
        <fullName evidence="8">Predicted flavoprotein CzcO associated with the cation diffusion facilitator CzcD</fullName>
    </submittedName>
</protein>
<evidence type="ECO:0000256" key="5">
    <source>
        <dbReference type="ARBA" id="ARBA00022857"/>
    </source>
</evidence>
<dbReference type="PANTHER" id="PTHR43872:SF1">
    <property type="entry name" value="MONOOXYGENASE, PUTATIVE (AFU_ORTHOLOGUE AFUA_8G02570)-RELATED"/>
    <property type="match status" value="1"/>
</dbReference>
<proteinExistence type="inferred from homology"/>
<dbReference type="InterPro" id="IPR051820">
    <property type="entry name" value="FAD-binding_MO"/>
</dbReference>
<evidence type="ECO:0000256" key="7">
    <source>
        <dbReference type="ARBA" id="ARBA00023033"/>
    </source>
</evidence>
<dbReference type="OrthoDB" id="5168853at2"/>
<dbReference type="Proteomes" id="UP000199645">
    <property type="component" value="Unassembled WGS sequence"/>
</dbReference>
<comment type="similarity">
    <text evidence="2">Belongs to the FAD-binding monooxygenase family.</text>
</comment>
<keyword evidence="5" id="KW-0521">NADP</keyword>
<dbReference type="GO" id="GO:0004499">
    <property type="term" value="F:N,N-dimethylaniline monooxygenase activity"/>
    <property type="evidence" value="ECO:0007669"/>
    <property type="project" value="InterPro"/>
</dbReference>
<dbReference type="PANTHER" id="PTHR43872">
    <property type="entry name" value="MONOOXYGENASE, PUTATIVE (AFU_ORTHOLOGUE AFUA_8G02570)-RELATED"/>
    <property type="match status" value="1"/>
</dbReference>
<dbReference type="RefSeq" id="WP_093612770.1">
    <property type="nucleotide sequence ID" value="NZ_BOMT01000034.1"/>
</dbReference>
<dbReference type="InterPro" id="IPR036188">
    <property type="entry name" value="FAD/NAD-bd_sf"/>
</dbReference>